<accession>A0A0W0Z5N1</accession>
<feature type="domain" description="Integral membrane bound transporter" evidence="6">
    <location>
        <begin position="21"/>
        <end position="145"/>
    </location>
</feature>
<dbReference type="STRING" id="452.Lspi_1225"/>
<evidence type="ECO:0000256" key="5">
    <source>
        <dbReference type="SAM" id="Phobius"/>
    </source>
</evidence>
<keyword evidence="4 5" id="KW-0472">Membrane</keyword>
<dbReference type="GO" id="GO:0016020">
    <property type="term" value="C:membrane"/>
    <property type="evidence" value="ECO:0007669"/>
    <property type="project" value="UniProtKB-SubCell"/>
</dbReference>
<feature type="transmembrane region" description="Helical" evidence="5">
    <location>
        <begin position="82"/>
        <end position="99"/>
    </location>
</feature>
<keyword evidence="3 5" id="KW-1133">Transmembrane helix</keyword>
<protein>
    <submittedName>
        <fullName evidence="7">Fusaric acid resistance protein family protein</fullName>
    </submittedName>
</protein>
<dbReference type="PATRIC" id="fig|452.5.peg.1353"/>
<dbReference type="InterPro" id="IPR049453">
    <property type="entry name" value="Memb_transporter_dom"/>
</dbReference>
<evidence type="ECO:0000256" key="2">
    <source>
        <dbReference type="ARBA" id="ARBA00022692"/>
    </source>
</evidence>
<dbReference type="AlphaFoldDB" id="A0A0W0Z5N1"/>
<reference evidence="7 8" key="1">
    <citation type="submission" date="2015-11" db="EMBL/GenBank/DDBJ databases">
        <title>Genomic analysis of 38 Legionella species identifies large and diverse effector repertoires.</title>
        <authorList>
            <person name="Burstein D."/>
            <person name="Amaro F."/>
            <person name="Zusman T."/>
            <person name="Lifshitz Z."/>
            <person name="Cohen O."/>
            <person name="Gilbert J.A."/>
            <person name="Pupko T."/>
            <person name="Shuman H.A."/>
            <person name="Segal G."/>
        </authorList>
    </citation>
    <scope>NUCLEOTIDE SEQUENCE [LARGE SCALE GENOMIC DNA]</scope>
    <source>
        <strain evidence="7 8">Mt.St.Helens-9</strain>
    </source>
</reference>
<dbReference type="RefSeq" id="WP_082642754.1">
    <property type="nucleotide sequence ID" value="NZ_CAAAII010000005.1"/>
</dbReference>
<feature type="transmembrane region" description="Helical" evidence="5">
    <location>
        <begin position="106"/>
        <end position="126"/>
    </location>
</feature>
<dbReference type="EMBL" id="LNYX01000013">
    <property type="protein sequence ID" value="KTD64418.1"/>
    <property type="molecule type" value="Genomic_DNA"/>
</dbReference>
<name>A0A0W0Z5N1_LEGSP</name>
<comment type="subcellular location">
    <subcellularLocation>
        <location evidence="1">Membrane</location>
        <topology evidence="1">Multi-pass membrane protein</topology>
    </subcellularLocation>
</comment>
<evidence type="ECO:0000256" key="1">
    <source>
        <dbReference type="ARBA" id="ARBA00004141"/>
    </source>
</evidence>
<feature type="transmembrane region" description="Helical" evidence="5">
    <location>
        <begin position="59"/>
        <end position="76"/>
    </location>
</feature>
<sequence>MMTIRATTRMGIQAAIAIFLAELISLTLHMERGYWTTLTAMALTAQTWGESVKRSFERVTMTIFGGVVGTALYFSLPSDPATIAAILLLFVFFTIYFFPIFHLAGVFTLTCFVVFLFAMLGNWTILLLEERVFDTILGAAIALLVNCFFLPDKSDAQDLFITHLERSKAALSLTFFKKTSVVEPVTSHVLSVEFQTIRKKALSSRYELLFHRLNNRNFNLLMKQATFCTQYIITLINTYRWLEVYLSEEDKTHIRQAAEVTVHNLDVMIKQLKKETDLSMLPATNVTGLLTEAINQDSVRFASLDNQVLGFFNLMYYFTRLNTRLNEIFVLFGKMK</sequence>
<comment type="caution">
    <text evidence="7">The sequence shown here is derived from an EMBL/GenBank/DDBJ whole genome shotgun (WGS) entry which is preliminary data.</text>
</comment>
<evidence type="ECO:0000313" key="8">
    <source>
        <dbReference type="Proteomes" id="UP000054877"/>
    </source>
</evidence>
<proteinExistence type="predicted"/>
<keyword evidence="8" id="KW-1185">Reference proteome</keyword>
<evidence type="ECO:0000256" key="3">
    <source>
        <dbReference type="ARBA" id="ARBA00022989"/>
    </source>
</evidence>
<evidence type="ECO:0000256" key="4">
    <source>
        <dbReference type="ARBA" id="ARBA00023136"/>
    </source>
</evidence>
<feature type="transmembrane region" description="Helical" evidence="5">
    <location>
        <begin position="132"/>
        <end position="150"/>
    </location>
</feature>
<dbReference type="Pfam" id="PF13515">
    <property type="entry name" value="FUSC_2"/>
    <property type="match status" value="1"/>
</dbReference>
<dbReference type="Proteomes" id="UP000054877">
    <property type="component" value="Unassembled WGS sequence"/>
</dbReference>
<evidence type="ECO:0000313" key="7">
    <source>
        <dbReference type="EMBL" id="KTD64418.1"/>
    </source>
</evidence>
<gene>
    <name evidence="7" type="ORF">Lspi_1225</name>
</gene>
<evidence type="ECO:0000259" key="6">
    <source>
        <dbReference type="Pfam" id="PF13515"/>
    </source>
</evidence>
<organism evidence="7 8">
    <name type="scientific">Legionella spiritensis</name>
    <dbReference type="NCBI Taxonomy" id="452"/>
    <lineage>
        <taxon>Bacteria</taxon>
        <taxon>Pseudomonadati</taxon>
        <taxon>Pseudomonadota</taxon>
        <taxon>Gammaproteobacteria</taxon>
        <taxon>Legionellales</taxon>
        <taxon>Legionellaceae</taxon>
        <taxon>Legionella</taxon>
    </lineage>
</organism>
<keyword evidence="2 5" id="KW-0812">Transmembrane</keyword>
<dbReference type="OrthoDB" id="8670769at2"/>